<dbReference type="Gene3D" id="3.40.50.300">
    <property type="entry name" value="P-loop containing nucleotide triphosphate hydrolases"/>
    <property type="match status" value="1"/>
</dbReference>
<dbReference type="GO" id="GO:0005664">
    <property type="term" value="C:nuclear origin of replication recognition complex"/>
    <property type="evidence" value="ECO:0007669"/>
    <property type="project" value="TreeGrafter"/>
</dbReference>
<proteinExistence type="inferred from homology"/>
<geneLocation type="mitochondrion" evidence="8"/>
<dbReference type="GO" id="GO:0006270">
    <property type="term" value="P:DNA replication initiation"/>
    <property type="evidence" value="ECO:0007669"/>
    <property type="project" value="TreeGrafter"/>
</dbReference>
<dbReference type="PANTHER" id="PTHR12087">
    <property type="entry name" value="ORIGIN RECOGNITION COMPLEX SUBUNIT 4"/>
    <property type="match status" value="1"/>
</dbReference>
<evidence type="ECO:0000313" key="9">
    <source>
        <dbReference type="Proteomes" id="UP000039324"/>
    </source>
</evidence>
<dbReference type="EMBL" id="OVEO01000014">
    <property type="protein sequence ID" value="SPR00529.1"/>
    <property type="molecule type" value="Genomic_DNA"/>
</dbReference>
<evidence type="ECO:0000313" key="8">
    <source>
        <dbReference type="EMBL" id="SPR00529.1"/>
    </source>
</evidence>
<dbReference type="InterPro" id="IPR027417">
    <property type="entry name" value="P-loop_NTPase"/>
</dbReference>
<gene>
    <name evidence="7" type="ORF">PBRA_004385</name>
    <name evidence="8" type="ORF">PLBR_LOCUS7744</name>
</gene>
<keyword evidence="4" id="KW-0238">DNA-binding</keyword>
<evidence type="ECO:0000256" key="5">
    <source>
        <dbReference type="ARBA" id="ARBA00023242"/>
    </source>
</evidence>
<dbReference type="AlphaFoldDB" id="A0A0G4IKH0"/>
<dbReference type="Pfam" id="PF14629">
    <property type="entry name" value="ORC4_C"/>
    <property type="match status" value="1"/>
</dbReference>
<dbReference type="OMA" id="AFTFQRN"/>
<keyword evidence="8" id="KW-0496">Mitochondrion</keyword>
<keyword evidence="3" id="KW-0235">DNA replication</keyword>
<evidence type="ECO:0000313" key="10">
    <source>
        <dbReference type="Proteomes" id="UP000290189"/>
    </source>
</evidence>
<organism evidence="7 9">
    <name type="scientific">Plasmodiophora brassicae</name>
    <name type="common">Clubroot disease agent</name>
    <dbReference type="NCBI Taxonomy" id="37360"/>
    <lineage>
        <taxon>Eukaryota</taxon>
        <taxon>Sar</taxon>
        <taxon>Rhizaria</taxon>
        <taxon>Endomyxa</taxon>
        <taxon>Phytomyxea</taxon>
        <taxon>Plasmodiophorida</taxon>
        <taxon>Plasmodiophoridae</taxon>
        <taxon>Plasmodiophora</taxon>
    </lineage>
</organism>
<dbReference type="InterPro" id="IPR032705">
    <property type="entry name" value="ORC4_C"/>
</dbReference>
<evidence type="ECO:0000256" key="3">
    <source>
        <dbReference type="ARBA" id="ARBA00022705"/>
    </source>
</evidence>
<dbReference type="Proteomes" id="UP000039324">
    <property type="component" value="Unassembled WGS sequence"/>
</dbReference>
<name>A0A0G4IKH0_PLABS</name>
<evidence type="ECO:0000256" key="1">
    <source>
        <dbReference type="ARBA" id="ARBA00004123"/>
    </source>
</evidence>
<reference evidence="7 9" key="1">
    <citation type="submission" date="2015-02" db="EMBL/GenBank/DDBJ databases">
        <authorList>
            <person name="Chooi Y.-H."/>
        </authorList>
    </citation>
    <scope>NUCLEOTIDE SEQUENCE [LARGE SCALE GENOMIC DNA]</scope>
    <source>
        <strain evidence="7">E3</strain>
    </source>
</reference>
<dbReference type="Proteomes" id="UP000290189">
    <property type="component" value="Unassembled WGS sequence"/>
</dbReference>
<accession>A0A0G4IKH0</accession>
<comment type="similarity">
    <text evidence="2">Belongs to the ORC4 family.</text>
</comment>
<evidence type="ECO:0000259" key="6">
    <source>
        <dbReference type="Pfam" id="PF14629"/>
    </source>
</evidence>
<comment type="subcellular location">
    <subcellularLocation>
        <location evidence="1">Nucleus</location>
    </subcellularLocation>
</comment>
<protein>
    <recommendedName>
        <fullName evidence="6">Origin recognition complex subunit 4 C-terminal domain-containing protein</fullName>
    </recommendedName>
</protein>
<keyword evidence="9" id="KW-1185">Reference proteome</keyword>
<dbReference type="InterPro" id="IPR016527">
    <property type="entry name" value="ORC4"/>
</dbReference>
<sequence>MDGELDVAKACCRRVLRPLLHATWDRRSLPLVDSAFACAAFGVVDAADALRVLLGRTVVQGLSRSAIVVGPAHQARIAMIHALNLVDQGLGGSPSSYAVVHLSGLLHTSDGIALKTLSRQLHIEFEGGEFDVGMSSFRENMAYVLKVLRETSRINQPLIVVIDAFERFAQRPRQSLLYHLFDLAHHAAHQIAIIGITTHADVVSLLEHRVRSRFSNHRVVLRHQVPFDHLVHVLRRTLSLPGALPGCSRGFVDEFNAATETVFADGAVQGFLRAALERKWDMRRFFDAVAIAINRMPPTLLSTTHVMRCLRSLDVDPIDEIVFRLSPYQIALLVAMMHLEKRSICPYTFEMVYEEWRKFQNRDESRRTWRRQLFSKAFEQLIEANVVRVDSSGAGEGCMLANALKRFQQVMVVHEINDLRQRIVTHGERGKEYPTWLSEWIKADYAH</sequence>
<reference evidence="8 10" key="2">
    <citation type="submission" date="2018-03" db="EMBL/GenBank/DDBJ databases">
        <authorList>
            <person name="Fogelqvist J."/>
        </authorList>
    </citation>
    <scope>NUCLEOTIDE SEQUENCE [LARGE SCALE GENOMIC DNA]</scope>
</reference>
<feature type="domain" description="Origin recognition complex subunit 4 C-terminal" evidence="6">
    <location>
        <begin position="234"/>
        <end position="408"/>
    </location>
</feature>
<dbReference type="PANTHER" id="PTHR12087:SF0">
    <property type="entry name" value="ORIGIN RECOGNITION COMPLEX SUBUNIT 4"/>
    <property type="match status" value="1"/>
</dbReference>
<evidence type="ECO:0000256" key="2">
    <source>
        <dbReference type="ARBA" id="ARBA00005334"/>
    </source>
</evidence>
<evidence type="ECO:0000313" key="7">
    <source>
        <dbReference type="EMBL" id="CEO95659.1"/>
    </source>
</evidence>
<evidence type="ECO:0000256" key="4">
    <source>
        <dbReference type="ARBA" id="ARBA00023125"/>
    </source>
</evidence>
<dbReference type="EMBL" id="CDSF01000024">
    <property type="protein sequence ID" value="CEO95659.1"/>
    <property type="molecule type" value="Genomic_DNA"/>
</dbReference>
<dbReference type="OrthoDB" id="343623at2759"/>
<dbReference type="SUPFAM" id="SSF52540">
    <property type="entry name" value="P-loop containing nucleoside triphosphate hydrolases"/>
    <property type="match status" value="1"/>
</dbReference>
<keyword evidence="5" id="KW-0539">Nucleus</keyword>
<dbReference type="GO" id="GO:0003688">
    <property type="term" value="F:DNA replication origin binding"/>
    <property type="evidence" value="ECO:0007669"/>
    <property type="project" value="TreeGrafter"/>
</dbReference>
<dbReference type="STRING" id="37360.A0A0G4IKH0"/>